<dbReference type="Proteomes" id="UP000594261">
    <property type="component" value="Chromosome 11"/>
</dbReference>
<dbReference type="Gramene" id="QL11p023247:mrna">
    <property type="protein sequence ID" value="QL11p023247:mrna"/>
    <property type="gene ID" value="QL11p023247"/>
</dbReference>
<dbReference type="InterPro" id="IPR042197">
    <property type="entry name" value="Apaf_helical"/>
</dbReference>
<evidence type="ECO:0000259" key="3">
    <source>
        <dbReference type="Pfam" id="PF00931"/>
    </source>
</evidence>
<proteinExistence type="predicted"/>
<dbReference type="PROSITE" id="PS51450">
    <property type="entry name" value="LRR"/>
    <property type="match status" value="1"/>
</dbReference>
<keyword evidence="5" id="KW-1185">Reference proteome</keyword>
<dbReference type="InParanoid" id="A0A7N2MXA1"/>
<name>A0A7N2MXA1_QUELO</name>
<evidence type="ECO:0000256" key="1">
    <source>
        <dbReference type="ARBA" id="ARBA00022614"/>
    </source>
</evidence>
<dbReference type="InterPro" id="IPR003591">
    <property type="entry name" value="Leu-rich_rpt_typical-subtyp"/>
</dbReference>
<dbReference type="SUPFAM" id="SSF52058">
    <property type="entry name" value="L domain-like"/>
    <property type="match status" value="1"/>
</dbReference>
<dbReference type="PANTHER" id="PTHR11017">
    <property type="entry name" value="LEUCINE-RICH REPEAT-CONTAINING PROTEIN"/>
    <property type="match status" value="1"/>
</dbReference>
<dbReference type="Gene3D" id="3.80.10.10">
    <property type="entry name" value="Ribonuclease Inhibitor"/>
    <property type="match status" value="2"/>
</dbReference>
<accession>A0A7N2MXA1</accession>
<dbReference type="GO" id="GO:0043531">
    <property type="term" value="F:ADP binding"/>
    <property type="evidence" value="ECO:0007669"/>
    <property type="project" value="InterPro"/>
</dbReference>
<dbReference type="Pfam" id="PF00931">
    <property type="entry name" value="NB-ARC"/>
    <property type="match status" value="1"/>
</dbReference>
<evidence type="ECO:0000313" key="5">
    <source>
        <dbReference type="Proteomes" id="UP000594261"/>
    </source>
</evidence>
<dbReference type="OMA" id="RICAPHD"/>
<reference evidence="4" key="2">
    <citation type="submission" date="2021-01" db="UniProtKB">
        <authorList>
            <consortium name="EnsemblPlants"/>
        </authorList>
    </citation>
    <scope>IDENTIFICATION</scope>
</reference>
<keyword evidence="2" id="KW-0677">Repeat</keyword>
<dbReference type="InterPro" id="IPR001611">
    <property type="entry name" value="Leu-rich_rpt"/>
</dbReference>
<dbReference type="InterPro" id="IPR002182">
    <property type="entry name" value="NB-ARC"/>
</dbReference>
<reference evidence="4 5" key="1">
    <citation type="journal article" date="2016" name="G3 (Bethesda)">
        <title>First Draft Assembly and Annotation of the Genome of a California Endemic Oak Quercus lobata Nee (Fagaceae).</title>
        <authorList>
            <person name="Sork V.L."/>
            <person name="Fitz-Gibbon S.T."/>
            <person name="Puiu D."/>
            <person name="Crepeau M."/>
            <person name="Gugger P.F."/>
            <person name="Sherman R."/>
            <person name="Stevens K."/>
            <person name="Langley C.H."/>
            <person name="Pellegrini M."/>
            <person name="Salzberg S.L."/>
        </authorList>
    </citation>
    <scope>NUCLEOTIDE SEQUENCE [LARGE SCALE GENOMIC DNA]</scope>
    <source>
        <strain evidence="4 5">cv. SW786</strain>
    </source>
</reference>
<dbReference type="PRINTS" id="PR00364">
    <property type="entry name" value="DISEASERSIST"/>
</dbReference>
<sequence length="833" mass="93881">MILHELNREFPNACEHLVGMDSHVEKMMNLCGTELDGVRFIGIWGMGGIGKTTLAYFIYKRICRQFEASSFIYNVRETVEKHGIVYLQKQLLSEAFMEKEANIWNHHVGIGLIKKRLPTKKVLLIVDDVDKYEQLQALAGNHDWFSQGSRIIVTTKDKHLLEMCRVDYIYRVEGLANDKSLELFSLTVFNKTTPRKEFLDLSKGFVKYAKGLPLALKVLGSSLIGKTRSVWENYLDQLKENHDGEILDTLEIGYKGLKDTIKNLFLDIACFFKGEDKDRVVDIKVTSDGMARLPFEIHAKAFQPNNLVELIMPRSHIKQLPKEFSNLDKLKLMDLSNSQNLIMTPNFNGLQSLERLILRGCIRLHKLHPSVGSLKRLLELNLDGTAIEELPLTIEDLTSLTLLSLQNCKKLLSFPSVCLPSLKILILKGCNKVQPPKSWLLQGLSRICAPHDLLKDCFFPTQDPINLLLPRSSGLSFMVSLDLSDCNLLDGALPGDLSCLSLLRSLNLSNNKFTHLPSSISQLSSLKIFELKDCSRLQSLPDLPLSTLYVMAQGCPLENYSNQVMWTSGETGFTTVDFYGNEGEITYSGLFTPVDQLELLWERHVKAAINQDVELGIYSLVTEIPKWFIRQGPPSSVTIPSSDLCTNSYWRGIALSVVCVDSENFNDLFSGLDLKFLAEFNFRSNMNRVRVECYPLVLKRNGFLDASSFTFHVYIPAARLGDHLDECDCIGASIAIEHPFIEPTKCGVRIVFSQDVEGFAQAIFPDGVQSYPCPGSSISKCQVDMVESSMSKGQNDSNIMQEKKFKCLLSTLYQVSCDLPKTPYFGISFYLTH</sequence>
<feature type="domain" description="NB-ARC" evidence="3">
    <location>
        <begin position="34"/>
        <end position="192"/>
    </location>
</feature>
<protein>
    <recommendedName>
        <fullName evidence="3">NB-ARC domain-containing protein</fullName>
    </recommendedName>
</protein>
<organism evidence="4 5">
    <name type="scientific">Quercus lobata</name>
    <name type="common">Valley oak</name>
    <dbReference type="NCBI Taxonomy" id="97700"/>
    <lineage>
        <taxon>Eukaryota</taxon>
        <taxon>Viridiplantae</taxon>
        <taxon>Streptophyta</taxon>
        <taxon>Embryophyta</taxon>
        <taxon>Tracheophyta</taxon>
        <taxon>Spermatophyta</taxon>
        <taxon>Magnoliopsida</taxon>
        <taxon>eudicotyledons</taxon>
        <taxon>Gunneridae</taxon>
        <taxon>Pentapetalae</taxon>
        <taxon>rosids</taxon>
        <taxon>fabids</taxon>
        <taxon>Fagales</taxon>
        <taxon>Fagaceae</taxon>
        <taxon>Quercus</taxon>
    </lineage>
</organism>
<dbReference type="InterPro" id="IPR044974">
    <property type="entry name" value="Disease_R_plants"/>
</dbReference>
<dbReference type="Gene3D" id="3.40.50.300">
    <property type="entry name" value="P-loop containing nucleotide triphosphate hydrolases"/>
    <property type="match status" value="1"/>
</dbReference>
<dbReference type="InterPro" id="IPR032675">
    <property type="entry name" value="LRR_dom_sf"/>
</dbReference>
<dbReference type="EMBL" id="LRBV02000011">
    <property type="status" value="NOT_ANNOTATED_CDS"/>
    <property type="molecule type" value="Genomic_DNA"/>
</dbReference>
<dbReference type="SMART" id="SM00369">
    <property type="entry name" value="LRR_TYP"/>
    <property type="match status" value="2"/>
</dbReference>
<dbReference type="InterPro" id="IPR027417">
    <property type="entry name" value="P-loop_NTPase"/>
</dbReference>
<dbReference type="Gene3D" id="1.10.8.430">
    <property type="entry name" value="Helical domain of apoptotic protease-activating factors"/>
    <property type="match status" value="1"/>
</dbReference>
<evidence type="ECO:0000256" key="2">
    <source>
        <dbReference type="ARBA" id="ARBA00022737"/>
    </source>
</evidence>
<dbReference type="GO" id="GO:0006952">
    <property type="term" value="P:defense response"/>
    <property type="evidence" value="ECO:0007669"/>
    <property type="project" value="InterPro"/>
</dbReference>
<evidence type="ECO:0000313" key="4">
    <source>
        <dbReference type="EnsemblPlants" id="QL11p023247:mrna"/>
    </source>
</evidence>
<dbReference type="PANTHER" id="PTHR11017:SF559">
    <property type="entry name" value="DISEASE RESISTANCE PROTEIN CHL1"/>
    <property type="match status" value="1"/>
</dbReference>
<dbReference type="SUPFAM" id="SSF52540">
    <property type="entry name" value="P-loop containing nucleoside triphosphate hydrolases"/>
    <property type="match status" value="1"/>
</dbReference>
<keyword evidence="1" id="KW-0433">Leucine-rich repeat</keyword>
<dbReference type="AlphaFoldDB" id="A0A7N2MXA1"/>
<dbReference type="EnsemblPlants" id="QL11p023247:mrna">
    <property type="protein sequence ID" value="QL11p023247:mrna"/>
    <property type="gene ID" value="QL11p023247"/>
</dbReference>